<dbReference type="PANTHER" id="PTHR43179">
    <property type="entry name" value="RHAMNOSYLTRANSFERASE WBBL"/>
    <property type="match status" value="1"/>
</dbReference>
<evidence type="ECO:0000259" key="5">
    <source>
        <dbReference type="Pfam" id="PF00535"/>
    </source>
</evidence>
<evidence type="ECO:0000256" key="4">
    <source>
        <dbReference type="ARBA" id="ARBA00022679"/>
    </source>
</evidence>
<dbReference type="PANTHER" id="PTHR43179:SF12">
    <property type="entry name" value="GALACTOFURANOSYLTRANSFERASE GLFT2"/>
    <property type="match status" value="1"/>
</dbReference>
<keyword evidence="3" id="KW-0328">Glycosyltransferase</keyword>
<keyword evidence="7" id="KW-1185">Reference proteome</keyword>
<dbReference type="RefSeq" id="WP_158657585.1">
    <property type="nucleotide sequence ID" value="NZ_POQT01000017.1"/>
</dbReference>
<comment type="pathway">
    <text evidence="1">Cell wall biogenesis; cell wall polysaccharide biosynthesis.</text>
</comment>
<keyword evidence="4 6" id="KW-0808">Transferase</keyword>
<comment type="caution">
    <text evidence="6">The sequence shown here is derived from an EMBL/GenBank/DDBJ whole genome shotgun (WGS) entry which is preliminary data.</text>
</comment>
<dbReference type="AlphaFoldDB" id="A0A4Q7YD32"/>
<dbReference type="InterPro" id="IPR029044">
    <property type="entry name" value="Nucleotide-diphossugar_trans"/>
</dbReference>
<name>A0A4Q7YD32_9ACTN</name>
<dbReference type="Gene3D" id="3.90.550.10">
    <property type="entry name" value="Spore Coat Polysaccharide Biosynthesis Protein SpsA, Chain A"/>
    <property type="match status" value="1"/>
</dbReference>
<accession>A0A4Q7YD32</accession>
<reference evidence="6 7" key="1">
    <citation type="submission" date="2019-02" db="EMBL/GenBank/DDBJ databases">
        <title>Sequencing the genomes of 1000 actinobacteria strains.</title>
        <authorList>
            <person name="Klenk H.-P."/>
        </authorList>
    </citation>
    <scope>NUCLEOTIDE SEQUENCE [LARGE SCALE GENOMIC DNA]</scope>
    <source>
        <strain evidence="6 7">DSM 44509</strain>
    </source>
</reference>
<dbReference type="SUPFAM" id="SSF53448">
    <property type="entry name" value="Nucleotide-diphospho-sugar transferases"/>
    <property type="match status" value="1"/>
</dbReference>
<dbReference type="Proteomes" id="UP000292507">
    <property type="component" value="Unassembled WGS sequence"/>
</dbReference>
<dbReference type="EMBL" id="SHKV01000001">
    <property type="protein sequence ID" value="RZU34453.1"/>
    <property type="molecule type" value="Genomic_DNA"/>
</dbReference>
<evidence type="ECO:0000313" key="7">
    <source>
        <dbReference type="Proteomes" id="UP000292507"/>
    </source>
</evidence>
<dbReference type="Pfam" id="PF00535">
    <property type="entry name" value="Glycos_transf_2"/>
    <property type="match status" value="1"/>
</dbReference>
<dbReference type="CDD" id="cd00761">
    <property type="entry name" value="Glyco_tranf_GTA_type"/>
    <property type="match status" value="1"/>
</dbReference>
<dbReference type="GO" id="GO:0016757">
    <property type="term" value="F:glycosyltransferase activity"/>
    <property type="evidence" value="ECO:0007669"/>
    <property type="project" value="UniProtKB-KW"/>
</dbReference>
<comment type="similarity">
    <text evidence="2">Belongs to the glycosyltransferase 2 family.</text>
</comment>
<evidence type="ECO:0000256" key="3">
    <source>
        <dbReference type="ARBA" id="ARBA00022676"/>
    </source>
</evidence>
<evidence type="ECO:0000256" key="1">
    <source>
        <dbReference type="ARBA" id="ARBA00004776"/>
    </source>
</evidence>
<proteinExistence type="inferred from homology"/>
<organism evidence="6 7">
    <name type="scientific">Blastococcus saxobsidens</name>
    <dbReference type="NCBI Taxonomy" id="138336"/>
    <lineage>
        <taxon>Bacteria</taxon>
        <taxon>Bacillati</taxon>
        <taxon>Actinomycetota</taxon>
        <taxon>Actinomycetes</taxon>
        <taxon>Geodermatophilales</taxon>
        <taxon>Geodermatophilaceae</taxon>
        <taxon>Blastococcus</taxon>
    </lineage>
</organism>
<evidence type="ECO:0000256" key="2">
    <source>
        <dbReference type="ARBA" id="ARBA00006739"/>
    </source>
</evidence>
<gene>
    <name evidence="6" type="ORF">BKA19_4221</name>
</gene>
<protein>
    <submittedName>
        <fullName evidence="6">GT2 family glycosyltransferase</fullName>
    </submittedName>
</protein>
<evidence type="ECO:0000313" key="6">
    <source>
        <dbReference type="EMBL" id="RZU34453.1"/>
    </source>
</evidence>
<dbReference type="InterPro" id="IPR001173">
    <property type="entry name" value="Glyco_trans_2-like"/>
</dbReference>
<feature type="domain" description="Glycosyltransferase 2-like" evidence="5">
    <location>
        <begin position="12"/>
        <end position="126"/>
    </location>
</feature>
<sequence length="329" mass="35057">MVEEDAGAATVIAVLTYRRTHLLPTLLADLVAQASTVVPRAGILVVDNDPDGDASEVVQRWAGRGVRYVHEPRPGISAARNRALAEAGQAAVLVFVDDDERPFPDWLRRLTDAWRDWGCAAVAGPVSSAVPESIDPWIAGSGVFDRPRKPTGSRVAGAGAGNLLLHLPTVRALGLRFDEQLGLTGGEDTLFTHALVRAGEEIRWCDEAEAVEPVPADRLTRRWVLRRCFRSGSSWSRAELVLSQGPAGRMRLRATVVARAAVRLIQAAGAWAVAVGTGRLRARGRAAATLASYAGLVTGAFGHVMGEYARVAGAPLPREAPALQDPTHA</sequence>